<comment type="similarity">
    <text evidence="2 9">Belongs to the SLC41A transporter family.</text>
</comment>
<keyword evidence="4 9" id="KW-0812">Transmembrane</keyword>
<dbReference type="InterPro" id="IPR038076">
    <property type="entry name" value="MgtE_N_sf"/>
</dbReference>
<evidence type="ECO:0000256" key="8">
    <source>
        <dbReference type="PROSITE-ProRule" id="PRU00703"/>
    </source>
</evidence>
<dbReference type="InterPro" id="IPR006668">
    <property type="entry name" value="Mg_transptr_MgtE_intracell_dom"/>
</dbReference>
<dbReference type="PANTHER" id="PTHR43773">
    <property type="entry name" value="MAGNESIUM TRANSPORTER MGTE"/>
    <property type="match status" value="1"/>
</dbReference>
<dbReference type="InterPro" id="IPR006667">
    <property type="entry name" value="SLC41_membr_dom"/>
</dbReference>
<keyword evidence="9" id="KW-0479">Metal-binding</keyword>
<dbReference type="Proteomes" id="UP000321892">
    <property type="component" value="Chromosome"/>
</dbReference>
<dbReference type="SUPFAM" id="SSF158791">
    <property type="entry name" value="MgtE N-terminal domain-like"/>
    <property type="match status" value="1"/>
</dbReference>
<keyword evidence="12" id="KW-1185">Reference proteome</keyword>
<proteinExistence type="inferred from homology"/>
<feature type="transmembrane region" description="Helical" evidence="9">
    <location>
        <begin position="354"/>
        <end position="370"/>
    </location>
</feature>
<feature type="transmembrane region" description="Helical" evidence="9">
    <location>
        <begin position="382"/>
        <end position="404"/>
    </location>
</feature>
<feature type="domain" description="CBS" evidence="10">
    <location>
        <begin position="196"/>
        <end position="252"/>
    </location>
</feature>
<dbReference type="InterPro" id="IPR000644">
    <property type="entry name" value="CBS_dom"/>
</dbReference>
<feature type="domain" description="CBS" evidence="10">
    <location>
        <begin position="132"/>
        <end position="195"/>
    </location>
</feature>
<keyword evidence="6 9" id="KW-1133">Transmembrane helix</keyword>
<comment type="function">
    <text evidence="9">Acts as a magnesium transporter.</text>
</comment>
<dbReference type="Pfam" id="PF00571">
    <property type="entry name" value="CBS"/>
    <property type="match status" value="2"/>
</dbReference>
<sequence>MENNTIQTLIDEKKYFEIRKYLNELNTVEVSELLNQFESSELIMIFRLLSKNRAADVFSYLDTEHQEMIINTMTDVETKNIFDELYFDDIVDIIEEMPSNVVKKILKNTDAKDRHTINLLLKYPDNSAGSIMTTEYMDLKKDMKVSQAIDKIRDTVEDMENVYTCYVISEDRKLEGVISLKELITNEDDTVVGNIMNCNFVSVHTNDDQENVAEIIKKYNLIVLPVTDIENRLLGIITIDDIMDVVEQEATEDFHKMAGISPVEESYLKTSAFTMARQRISWLIVLMISATFTGRIIKSYEDVLQSVVILSSFIPMLMDTGGNAGAQSSTIVIRALALGEVNPRDTFKILKKEFSISFIVAVVLAGINYLRLITLTKTPLNVALTVSITLIFVVMISKIIGAFLPIVAKIFKMDPAIMAGPLITTILDALTLSIYFKFATIFLSNIIK</sequence>
<dbReference type="SMART" id="SM00116">
    <property type="entry name" value="CBS"/>
    <property type="match status" value="2"/>
</dbReference>
<keyword evidence="3 9" id="KW-0813">Transport</keyword>
<dbReference type="NCBIfam" id="TIGR00400">
    <property type="entry name" value="mgtE"/>
    <property type="match status" value="1"/>
</dbReference>
<feature type="transmembrane region" description="Helical" evidence="9">
    <location>
        <begin position="416"/>
        <end position="436"/>
    </location>
</feature>
<accession>A0A510JND0</accession>
<dbReference type="EMBL" id="AP019823">
    <property type="protein sequence ID" value="BBM39253.1"/>
    <property type="molecule type" value="Genomic_DNA"/>
</dbReference>
<evidence type="ECO:0000259" key="10">
    <source>
        <dbReference type="PROSITE" id="PS51371"/>
    </source>
</evidence>
<dbReference type="Pfam" id="PF01769">
    <property type="entry name" value="MgtE"/>
    <property type="match status" value="1"/>
</dbReference>
<dbReference type="PANTHER" id="PTHR43773:SF1">
    <property type="entry name" value="MAGNESIUM TRANSPORTER MGTE"/>
    <property type="match status" value="1"/>
</dbReference>
<evidence type="ECO:0000256" key="2">
    <source>
        <dbReference type="ARBA" id="ARBA00009749"/>
    </source>
</evidence>
<dbReference type="Gene3D" id="3.10.580.10">
    <property type="entry name" value="CBS-domain"/>
    <property type="match status" value="1"/>
</dbReference>
<dbReference type="Gene3D" id="1.25.60.10">
    <property type="entry name" value="MgtE N-terminal domain-like"/>
    <property type="match status" value="1"/>
</dbReference>
<dbReference type="SUPFAM" id="SSF54631">
    <property type="entry name" value="CBS-domain pair"/>
    <property type="match status" value="1"/>
</dbReference>
<gene>
    <name evidence="11" type="ORF">JCM16775_1964</name>
</gene>
<dbReference type="Pfam" id="PF03448">
    <property type="entry name" value="MgtE_N"/>
    <property type="match status" value="1"/>
</dbReference>
<evidence type="ECO:0000256" key="1">
    <source>
        <dbReference type="ARBA" id="ARBA00004141"/>
    </source>
</evidence>
<evidence type="ECO:0000256" key="4">
    <source>
        <dbReference type="ARBA" id="ARBA00022692"/>
    </source>
</evidence>
<dbReference type="InterPro" id="IPR046342">
    <property type="entry name" value="CBS_dom_sf"/>
</dbReference>
<dbReference type="Gene3D" id="1.10.357.20">
    <property type="entry name" value="SLC41 divalent cation transporters, integral membrane domain"/>
    <property type="match status" value="1"/>
</dbReference>
<dbReference type="GO" id="GO:0015095">
    <property type="term" value="F:magnesium ion transmembrane transporter activity"/>
    <property type="evidence" value="ECO:0007669"/>
    <property type="project" value="UniProtKB-UniRule"/>
</dbReference>
<evidence type="ECO:0000256" key="6">
    <source>
        <dbReference type="ARBA" id="ARBA00022989"/>
    </source>
</evidence>
<name>A0A510JND0_9FUSO</name>
<organism evidence="11 12">
    <name type="scientific">Leptotrichia hofstadii</name>
    <dbReference type="NCBI Taxonomy" id="157688"/>
    <lineage>
        <taxon>Bacteria</taxon>
        <taxon>Fusobacteriati</taxon>
        <taxon>Fusobacteriota</taxon>
        <taxon>Fusobacteriia</taxon>
        <taxon>Fusobacteriales</taxon>
        <taxon>Leptotrichiaceae</taxon>
        <taxon>Leptotrichia</taxon>
    </lineage>
</organism>
<keyword evidence="7 9" id="KW-0472">Membrane</keyword>
<feature type="transmembrane region" description="Helical" evidence="9">
    <location>
        <begin position="280"/>
        <end position="297"/>
    </location>
</feature>
<reference evidence="11 12" key="1">
    <citation type="submission" date="2019-07" db="EMBL/GenBank/DDBJ databases">
        <title>Complete Genome Sequence of Leptotrichia hofstadii Strain JCM16775.</title>
        <authorList>
            <person name="Watanabe S."/>
            <person name="Cui L."/>
        </authorList>
    </citation>
    <scope>NUCLEOTIDE SEQUENCE [LARGE SCALE GENOMIC DNA]</scope>
    <source>
        <strain evidence="11 12">JCM16775</strain>
    </source>
</reference>
<comment type="caution">
    <text evidence="9">Lacks conserved residue(s) required for the propagation of feature annotation.</text>
</comment>
<evidence type="ECO:0000256" key="3">
    <source>
        <dbReference type="ARBA" id="ARBA00022448"/>
    </source>
</evidence>
<dbReference type="OrthoDB" id="9790355at2"/>
<keyword evidence="8" id="KW-0129">CBS domain</keyword>
<dbReference type="InterPro" id="IPR036739">
    <property type="entry name" value="SLC41_membr_dom_sf"/>
</dbReference>
<protein>
    <recommendedName>
        <fullName evidence="9">Magnesium transporter MgtE</fullName>
    </recommendedName>
</protein>
<keyword evidence="9" id="KW-1003">Cell membrane</keyword>
<evidence type="ECO:0000313" key="11">
    <source>
        <dbReference type="EMBL" id="BBM39253.1"/>
    </source>
</evidence>
<evidence type="ECO:0000256" key="9">
    <source>
        <dbReference type="RuleBase" id="RU362011"/>
    </source>
</evidence>
<dbReference type="PROSITE" id="PS51371">
    <property type="entry name" value="CBS"/>
    <property type="match status" value="2"/>
</dbReference>
<evidence type="ECO:0000256" key="5">
    <source>
        <dbReference type="ARBA" id="ARBA00022842"/>
    </source>
</evidence>
<dbReference type="SUPFAM" id="SSF161093">
    <property type="entry name" value="MgtE membrane domain-like"/>
    <property type="match status" value="1"/>
</dbReference>
<dbReference type="GO" id="GO:0046872">
    <property type="term" value="F:metal ion binding"/>
    <property type="evidence" value="ECO:0007669"/>
    <property type="project" value="UniProtKB-KW"/>
</dbReference>
<evidence type="ECO:0000313" key="12">
    <source>
        <dbReference type="Proteomes" id="UP000321892"/>
    </source>
</evidence>
<evidence type="ECO:0000256" key="7">
    <source>
        <dbReference type="ARBA" id="ARBA00023136"/>
    </source>
</evidence>
<dbReference type="RefSeq" id="WP_026746921.1">
    <property type="nucleotide sequence ID" value="NZ_AP019823.1"/>
</dbReference>
<comment type="subcellular location">
    <subcellularLocation>
        <location evidence="9">Cell membrane</location>
        <topology evidence="9">Multi-pass membrane protein</topology>
    </subcellularLocation>
    <subcellularLocation>
        <location evidence="1">Membrane</location>
        <topology evidence="1">Multi-pass membrane protein</topology>
    </subcellularLocation>
</comment>
<dbReference type="AlphaFoldDB" id="A0A510JND0"/>
<dbReference type="CDD" id="cd04606">
    <property type="entry name" value="CBS_pair_Mg_transporter"/>
    <property type="match status" value="1"/>
</dbReference>
<comment type="subunit">
    <text evidence="9">Homodimer.</text>
</comment>
<keyword evidence="5 9" id="KW-0460">Magnesium</keyword>
<dbReference type="SMART" id="SM00924">
    <property type="entry name" value="MgtE_N"/>
    <property type="match status" value="1"/>
</dbReference>
<dbReference type="InterPro" id="IPR006669">
    <property type="entry name" value="MgtE_transporter"/>
</dbReference>
<dbReference type="GO" id="GO:0005886">
    <property type="term" value="C:plasma membrane"/>
    <property type="evidence" value="ECO:0007669"/>
    <property type="project" value="UniProtKB-SubCell"/>
</dbReference>
<dbReference type="KEGG" id="lhf:JCM16775_1964"/>